<evidence type="ECO:0000256" key="11">
    <source>
        <dbReference type="SAM" id="Phobius"/>
    </source>
</evidence>
<evidence type="ECO:0000256" key="4">
    <source>
        <dbReference type="ARBA" id="ARBA00022475"/>
    </source>
</evidence>
<comment type="subcellular location">
    <subcellularLocation>
        <location evidence="1">Cell inner membrane</location>
        <topology evidence="1">Single-pass membrane protein</topology>
        <orientation evidence="1">Periplasmic side</orientation>
    </subcellularLocation>
</comment>
<evidence type="ECO:0000259" key="12">
    <source>
        <dbReference type="PROSITE" id="PS52015"/>
    </source>
</evidence>
<feature type="compositionally biased region" description="Basic and acidic residues" evidence="10">
    <location>
        <begin position="24"/>
        <end position="35"/>
    </location>
</feature>
<comment type="similarity">
    <text evidence="2">Belongs to the TonB family.</text>
</comment>
<evidence type="ECO:0000256" key="8">
    <source>
        <dbReference type="ARBA" id="ARBA00022989"/>
    </source>
</evidence>
<keyword evidence="8 11" id="KW-1133">Transmembrane helix</keyword>
<comment type="caution">
    <text evidence="13">The sequence shown here is derived from an EMBL/GenBank/DDBJ whole genome shotgun (WGS) entry which is preliminary data.</text>
</comment>
<dbReference type="GO" id="GO:0031992">
    <property type="term" value="F:energy transducer activity"/>
    <property type="evidence" value="ECO:0007669"/>
    <property type="project" value="TreeGrafter"/>
</dbReference>
<dbReference type="PANTHER" id="PTHR33446:SF2">
    <property type="entry name" value="PROTEIN TONB"/>
    <property type="match status" value="1"/>
</dbReference>
<dbReference type="AlphaFoldDB" id="A0A2W5NTC6"/>
<gene>
    <name evidence="13" type="ORF">DI555_04975</name>
</gene>
<feature type="region of interest" description="Disordered" evidence="10">
    <location>
        <begin position="1"/>
        <end position="35"/>
    </location>
</feature>
<evidence type="ECO:0000256" key="3">
    <source>
        <dbReference type="ARBA" id="ARBA00022448"/>
    </source>
</evidence>
<dbReference type="Pfam" id="PF03544">
    <property type="entry name" value="TonB_C"/>
    <property type="match status" value="1"/>
</dbReference>
<accession>A0A2W5NTC6</accession>
<keyword evidence="5" id="KW-0997">Cell inner membrane</keyword>
<evidence type="ECO:0000256" key="10">
    <source>
        <dbReference type="SAM" id="MobiDB-lite"/>
    </source>
</evidence>
<evidence type="ECO:0000256" key="1">
    <source>
        <dbReference type="ARBA" id="ARBA00004383"/>
    </source>
</evidence>
<evidence type="ECO:0000313" key="14">
    <source>
        <dbReference type="Proteomes" id="UP000249082"/>
    </source>
</evidence>
<dbReference type="NCBIfam" id="TIGR01352">
    <property type="entry name" value="tonB_Cterm"/>
    <property type="match status" value="1"/>
</dbReference>
<keyword evidence="4" id="KW-1003">Cell membrane</keyword>
<keyword evidence="3" id="KW-0813">Transport</keyword>
<dbReference type="InterPro" id="IPR051045">
    <property type="entry name" value="TonB-dependent_transducer"/>
</dbReference>
<keyword evidence="6 11" id="KW-0812">Transmembrane</keyword>
<feature type="transmembrane region" description="Helical" evidence="11">
    <location>
        <begin position="115"/>
        <end position="138"/>
    </location>
</feature>
<dbReference type="GO" id="GO:0015031">
    <property type="term" value="P:protein transport"/>
    <property type="evidence" value="ECO:0007669"/>
    <property type="project" value="UniProtKB-KW"/>
</dbReference>
<evidence type="ECO:0000256" key="2">
    <source>
        <dbReference type="ARBA" id="ARBA00006555"/>
    </source>
</evidence>
<dbReference type="InterPro" id="IPR037682">
    <property type="entry name" value="TonB_C"/>
</dbReference>
<reference evidence="13 14" key="1">
    <citation type="submission" date="2017-08" db="EMBL/GenBank/DDBJ databases">
        <title>Infants hospitalized years apart are colonized by the same room-sourced microbial strains.</title>
        <authorList>
            <person name="Brooks B."/>
            <person name="Olm M.R."/>
            <person name="Firek B.A."/>
            <person name="Baker R."/>
            <person name="Thomas B.C."/>
            <person name="Morowitz M.J."/>
            <person name="Banfield J.F."/>
        </authorList>
    </citation>
    <scope>NUCLEOTIDE SEQUENCE [LARGE SCALE GENOMIC DNA]</scope>
    <source>
        <strain evidence="13">S2_005_002_R2_33</strain>
    </source>
</reference>
<dbReference type="SUPFAM" id="SSF74653">
    <property type="entry name" value="TolA/TonB C-terminal domain"/>
    <property type="match status" value="1"/>
</dbReference>
<feature type="domain" description="TonB C-terminal" evidence="12">
    <location>
        <begin position="232"/>
        <end position="323"/>
    </location>
</feature>
<evidence type="ECO:0000256" key="9">
    <source>
        <dbReference type="ARBA" id="ARBA00023136"/>
    </source>
</evidence>
<dbReference type="Gene3D" id="3.30.1150.10">
    <property type="match status" value="1"/>
</dbReference>
<dbReference type="InterPro" id="IPR006260">
    <property type="entry name" value="TonB/TolA_C"/>
</dbReference>
<sequence length="323" mass="34452">MRSLRKGLARGGEILPNSPRIRRSGGDSHSTRKEVSAMRMTRISLGRQGGLLGFERLTMYATIHHADDIAPDRPLSKPIGFPSQTLISARGSAEAVAVPAPWAGSRYGESRRPNVAAMLAAAAIVGGMIASMLALNIVNAHREARKRLVVADLQQLKPPPPPKIQPQPQPVKQTVQPVSPVVAPPPPIVLTTAPATISTSPEPPVVQVAIPGPPAPQTQGVAVAPAPRIENAGDLSSKMISAEPPRYPVESRRKHEQGTVVLMVILGIDGAVADISVSRSSGFDRLDKAALSSVRRWKWMPTKRDGAPVMVRGLVEIPFVLRT</sequence>
<name>A0A2W5NTC6_9SPHN</name>
<dbReference type="PANTHER" id="PTHR33446">
    <property type="entry name" value="PROTEIN TONB-RELATED"/>
    <property type="match status" value="1"/>
</dbReference>
<evidence type="ECO:0000256" key="6">
    <source>
        <dbReference type="ARBA" id="ARBA00022692"/>
    </source>
</evidence>
<dbReference type="GO" id="GO:0098797">
    <property type="term" value="C:plasma membrane protein complex"/>
    <property type="evidence" value="ECO:0007669"/>
    <property type="project" value="TreeGrafter"/>
</dbReference>
<dbReference type="PROSITE" id="PS52015">
    <property type="entry name" value="TONB_CTD"/>
    <property type="match status" value="1"/>
</dbReference>
<protein>
    <submittedName>
        <fullName evidence="13">Energy transducer TonB</fullName>
    </submittedName>
</protein>
<evidence type="ECO:0000313" key="13">
    <source>
        <dbReference type="EMBL" id="PZQ56696.1"/>
    </source>
</evidence>
<evidence type="ECO:0000256" key="5">
    <source>
        <dbReference type="ARBA" id="ARBA00022519"/>
    </source>
</evidence>
<dbReference type="GO" id="GO:0055085">
    <property type="term" value="P:transmembrane transport"/>
    <property type="evidence" value="ECO:0007669"/>
    <property type="project" value="InterPro"/>
</dbReference>
<dbReference type="Proteomes" id="UP000249082">
    <property type="component" value="Unassembled WGS sequence"/>
</dbReference>
<organism evidence="13 14">
    <name type="scientific">Novosphingobium pentaromativorans</name>
    <dbReference type="NCBI Taxonomy" id="205844"/>
    <lineage>
        <taxon>Bacteria</taxon>
        <taxon>Pseudomonadati</taxon>
        <taxon>Pseudomonadota</taxon>
        <taxon>Alphaproteobacteria</taxon>
        <taxon>Sphingomonadales</taxon>
        <taxon>Sphingomonadaceae</taxon>
        <taxon>Novosphingobium</taxon>
    </lineage>
</organism>
<dbReference type="EMBL" id="QFPX01000003">
    <property type="protein sequence ID" value="PZQ56696.1"/>
    <property type="molecule type" value="Genomic_DNA"/>
</dbReference>
<proteinExistence type="inferred from homology"/>
<keyword evidence="7" id="KW-0653">Protein transport</keyword>
<evidence type="ECO:0000256" key="7">
    <source>
        <dbReference type="ARBA" id="ARBA00022927"/>
    </source>
</evidence>
<keyword evidence="9 11" id="KW-0472">Membrane</keyword>